<comment type="caution">
    <text evidence="1">The sequence shown here is derived from an EMBL/GenBank/DDBJ whole genome shotgun (WGS) entry which is preliminary data.</text>
</comment>
<sequence>MTSRKELGRIPRTLSERNNEALIARLYDIGGNVGVDLIIFLANKQYENLFGESWFSIDDFCKKMGYDRTALHRKLSAEQLSKIFGTYKPIYKFVDDGIEIDHPIENIFEAALYRLGKENISLPVRSPSGSTSYNFVQILTQFEIKTNFLTRKGSKRMYCVSLNKSLINTLFTEYNLIEFKDYRALPDRTGYRLFYLLLAKLIIVINYKINKNQDPIYTLTVDELASIFNLSTEVNKERKRNVKKTLDRIRKYLKFTKFNYEFVKGEGEKWAYTVQFSFDKETLEYFNEKFYAVFTNRFYNTILYDYVKTIYPGLQGIAITRKQEEYLLDPKLKDEFLDWLYSPKNEEIKKKSYRNVFYSVFQQWPEDLGLTDFSFHAP</sequence>
<evidence type="ECO:0000313" key="2">
    <source>
        <dbReference type="Proteomes" id="UP000324383"/>
    </source>
</evidence>
<protein>
    <submittedName>
        <fullName evidence="1">Uncharacterized protein</fullName>
    </submittedName>
</protein>
<keyword evidence="2" id="KW-1185">Reference proteome</keyword>
<evidence type="ECO:0000313" key="1">
    <source>
        <dbReference type="EMBL" id="TYK32812.1"/>
    </source>
</evidence>
<proteinExistence type="predicted"/>
<dbReference type="RefSeq" id="WP_148730644.1">
    <property type="nucleotide sequence ID" value="NZ_VKLW01000023.1"/>
</dbReference>
<gene>
    <name evidence="1" type="ORF">FNJ60_10400</name>
</gene>
<organism evidence="1 2">
    <name type="scientific">Bacteroides pyogenes</name>
    <dbReference type="NCBI Taxonomy" id="310300"/>
    <lineage>
        <taxon>Bacteria</taxon>
        <taxon>Pseudomonadati</taxon>
        <taxon>Bacteroidota</taxon>
        <taxon>Bacteroidia</taxon>
        <taxon>Bacteroidales</taxon>
        <taxon>Bacteroidaceae</taxon>
        <taxon>Bacteroides</taxon>
    </lineage>
</organism>
<dbReference type="AlphaFoldDB" id="A0A5D3EA35"/>
<reference evidence="1 2" key="1">
    <citation type="submission" date="2019-07" db="EMBL/GenBank/DDBJ databases">
        <title>Draft Genome Sequences of Bacteroides pyogenes Strains Isolated from the Uterus Holstein Dairy Cows with Metritis.</title>
        <authorList>
            <person name="Cunha F."/>
            <person name="Galvao K.N."/>
            <person name="Jeon S.J."/>
            <person name="Jeong K.C."/>
        </authorList>
    </citation>
    <scope>NUCLEOTIDE SEQUENCE [LARGE SCALE GENOMIC DNA]</scope>
    <source>
        <strain evidence="1 2">KG-31</strain>
    </source>
</reference>
<name>A0A5D3EA35_9BACE</name>
<accession>A0A5D3EA35</accession>
<dbReference type="EMBL" id="VKLW01000023">
    <property type="protein sequence ID" value="TYK32812.1"/>
    <property type="molecule type" value="Genomic_DNA"/>
</dbReference>
<dbReference type="Proteomes" id="UP000324383">
    <property type="component" value="Unassembled WGS sequence"/>
</dbReference>